<feature type="signal peptide" evidence="1">
    <location>
        <begin position="1"/>
        <end position="18"/>
    </location>
</feature>
<dbReference type="Gene3D" id="1.20.1420.20">
    <property type="entry name" value="M75 peptidase, HXXE motif"/>
    <property type="match status" value="1"/>
</dbReference>
<keyword evidence="1" id="KW-0732">Signal</keyword>
<sequence>MKFWIPLTVLCLSAASVAAQSIDQSRVEALVAAQTVLQETIAQRCQQGTPPDLNAFRNAATQWMTVQALQLPASEFLQTDHRFVFWPDPKDRLKRQVQTALTTPPDATDWSALPSSVTSLSAIELILTDATPLSHCPWLNAIADYQVKQTDELAKLQQFYTFGTAEQLTALHGTALTLHAILKEIISREDRTLWVLAPAWRSETGPDIANALIQQSLELMQLFSEQNPELQLKIEEWQSRPRLSIDTPRAEIAQWNQAAEALAGYVEDTLAPSLNIFIGFNNFDGD</sequence>
<reference evidence="2 3" key="1">
    <citation type="submission" date="2006-02" db="EMBL/GenBank/DDBJ databases">
        <authorList>
            <person name="Pinhassi J."/>
            <person name="Pedros-Alio C."/>
            <person name="Ferriera S."/>
            <person name="Johnson J."/>
            <person name="Kravitz S."/>
            <person name="Halpern A."/>
            <person name="Remington K."/>
            <person name="Beeson K."/>
            <person name="Tran B."/>
            <person name="Rogers Y.-H."/>
            <person name="Friedman R."/>
            <person name="Venter J.C."/>
        </authorList>
    </citation>
    <scope>NUCLEOTIDE SEQUENCE [LARGE SCALE GENOMIC DNA]</scope>
    <source>
        <strain evidence="2 3">MED297</strain>
    </source>
</reference>
<accession>A4BG14</accession>
<evidence type="ECO:0000313" key="2">
    <source>
        <dbReference type="EMBL" id="EAR09032.1"/>
    </source>
</evidence>
<dbReference type="RefSeq" id="WP_008047661.1">
    <property type="nucleotide sequence ID" value="NZ_CH724154.1"/>
</dbReference>
<organism evidence="2 3">
    <name type="scientific">Reinekea blandensis MED297</name>
    <dbReference type="NCBI Taxonomy" id="314283"/>
    <lineage>
        <taxon>Bacteria</taxon>
        <taxon>Pseudomonadati</taxon>
        <taxon>Pseudomonadota</taxon>
        <taxon>Gammaproteobacteria</taxon>
        <taxon>Oceanospirillales</taxon>
        <taxon>Saccharospirillaceae</taxon>
        <taxon>Reinekea</taxon>
    </lineage>
</organism>
<name>A4BG14_9GAMM</name>
<dbReference type="AlphaFoldDB" id="A4BG14"/>
<dbReference type="Proteomes" id="UP000005953">
    <property type="component" value="Unassembled WGS sequence"/>
</dbReference>
<dbReference type="InterPro" id="IPR038352">
    <property type="entry name" value="Imelysin_sf"/>
</dbReference>
<evidence type="ECO:0008006" key="4">
    <source>
        <dbReference type="Google" id="ProtNLM"/>
    </source>
</evidence>
<proteinExistence type="predicted"/>
<feature type="chain" id="PRO_5002666500" description="Imelysin-like domain-containing protein" evidence="1">
    <location>
        <begin position="19"/>
        <end position="286"/>
    </location>
</feature>
<dbReference type="HOGENOM" id="CLU_911429_0_0_6"/>
<evidence type="ECO:0000256" key="1">
    <source>
        <dbReference type="SAM" id="SignalP"/>
    </source>
</evidence>
<keyword evidence="3" id="KW-1185">Reference proteome</keyword>
<evidence type="ECO:0000313" key="3">
    <source>
        <dbReference type="Proteomes" id="UP000005953"/>
    </source>
</evidence>
<gene>
    <name evidence="2" type="ORF">MED297_04047</name>
</gene>
<dbReference type="STRING" id="314283.MED297_04047"/>
<dbReference type="EMBL" id="AAOE01000014">
    <property type="protein sequence ID" value="EAR09032.1"/>
    <property type="molecule type" value="Genomic_DNA"/>
</dbReference>
<comment type="caution">
    <text evidence="2">The sequence shown here is derived from an EMBL/GenBank/DDBJ whole genome shotgun (WGS) entry which is preliminary data.</text>
</comment>
<dbReference type="OrthoDB" id="5729110at2"/>
<protein>
    <recommendedName>
        <fullName evidence="4">Imelysin-like domain-containing protein</fullName>
    </recommendedName>
</protein>